<reference evidence="1" key="1">
    <citation type="submission" date="2018-11" db="EMBL/GenBank/DDBJ databases">
        <title>The sequence and de novo assembly of Larimichthys crocea genome using PacBio and Hi-C technologies.</title>
        <authorList>
            <person name="Xu P."/>
            <person name="Chen B."/>
            <person name="Zhou Z."/>
            <person name="Ke Q."/>
            <person name="Wu Y."/>
            <person name="Bai H."/>
            <person name="Pu F."/>
        </authorList>
    </citation>
    <scope>NUCLEOTIDE SEQUENCE</scope>
    <source>
        <tissue evidence="1">Muscle</tissue>
    </source>
</reference>
<evidence type="ECO:0000313" key="1">
    <source>
        <dbReference type="EMBL" id="TMS15627.1"/>
    </source>
</evidence>
<sequence length="251" mass="28246">MLGQSYELSDQEDRDRFWRSFSSLLWLTYRRGFPPLAGGSLTTDSGWGCVLRTGQMLLAQGLLLHLMPPGWTWSHHAVRDDMDLQRGLKSKGGPSQEGTKTELGLPPEQTDGGFTQEGGVVVCRPSYSPFWDTQPGGVGQKLREEGRGLVWTFYRGTYHPESRGSVCRHSQSCCVRCTRLYNLLGGREGVVRAASSSALEVRHHPGSRATWRTRSQSVLHHLCQKTVDVTMLYWNHRRQTEALFVLCRLPG</sequence>
<accession>A0ACD3R8I8</accession>
<dbReference type="Proteomes" id="UP000793456">
    <property type="component" value="Chromosome IX"/>
</dbReference>
<protein>
    <submittedName>
        <fullName evidence="1">Uncharacterized protein</fullName>
    </submittedName>
</protein>
<keyword evidence="2" id="KW-1185">Reference proteome</keyword>
<dbReference type="EMBL" id="CM011682">
    <property type="protein sequence ID" value="TMS15627.1"/>
    <property type="molecule type" value="Genomic_DNA"/>
</dbReference>
<comment type="caution">
    <text evidence="1">The sequence shown here is derived from an EMBL/GenBank/DDBJ whole genome shotgun (WGS) entry which is preliminary data.</text>
</comment>
<organism evidence="1 2">
    <name type="scientific">Larimichthys crocea</name>
    <name type="common">Large yellow croaker</name>
    <name type="synonym">Pseudosciaena crocea</name>
    <dbReference type="NCBI Taxonomy" id="215358"/>
    <lineage>
        <taxon>Eukaryota</taxon>
        <taxon>Metazoa</taxon>
        <taxon>Chordata</taxon>
        <taxon>Craniata</taxon>
        <taxon>Vertebrata</taxon>
        <taxon>Euteleostomi</taxon>
        <taxon>Actinopterygii</taxon>
        <taxon>Neopterygii</taxon>
        <taxon>Teleostei</taxon>
        <taxon>Neoteleostei</taxon>
        <taxon>Acanthomorphata</taxon>
        <taxon>Eupercaria</taxon>
        <taxon>Sciaenidae</taxon>
        <taxon>Larimichthys</taxon>
    </lineage>
</organism>
<evidence type="ECO:0000313" key="2">
    <source>
        <dbReference type="Proteomes" id="UP000793456"/>
    </source>
</evidence>
<proteinExistence type="predicted"/>
<name>A0ACD3R8I8_LARCR</name>
<gene>
    <name evidence="1" type="ORF">E3U43_022089</name>
</gene>